<sequence>MKRWITWLLWGALLLAVVLGVARALNARKTQQAAATQAADALRADAVLALNAGDVLVAQPTDMATNVALSGPLKAVRSAAVKAKVAGELQGLTVREGDSVRAGQVIARIDNTEGLARVRQASEQAEAAQAQVTIAQRQRDNNQALVNQGFISRTALDTSLANLDAAQASHKAALAALDIAKKGLADTELRAPINGQVASRLVQNGERVGLDARIVEIVDLSALELEAALAPADALAVRVGQKAELTIEGAPLRVPATVARINPTAQAGSRSVLAYLQLHTTDGLRQGLFAQGQLRTGQTQGVVVPLSAVRTDKPQPYLQLVRDGKVVHQTVTLGARGRVLDEDWVAVAPLNAGDQVLRVAVGALREGTAISLTAQPK</sequence>
<dbReference type="Gene3D" id="2.40.420.20">
    <property type="match status" value="1"/>
</dbReference>
<dbReference type="PANTHER" id="PTHR30469">
    <property type="entry name" value="MULTIDRUG RESISTANCE PROTEIN MDTA"/>
    <property type="match status" value="1"/>
</dbReference>
<evidence type="ECO:0000259" key="3">
    <source>
        <dbReference type="Pfam" id="PF25954"/>
    </source>
</evidence>
<dbReference type="EMBL" id="JBHTCA010000004">
    <property type="protein sequence ID" value="MFC7408925.1"/>
    <property type="molecule type" value="Genomic_DNA"/>
</dbReference>
<evidence type="ECO:0000313" key="4">
    <source>
        <dbReference type="EMBL" id="MFC7408925.1"/>
    </source>
</evidence>
<protein>
    <submittedName>
        <fullName evidence="4">Efflux RND transporter periplasmic adaptor subunit</fullName>
    </submittedName>
</protein>
<feature type="domain" description="CusB-like beta-barrel" evidence="3">
    <location>
        <begin position="225"/>
        <end position="296"/>
    </location>
</feature>
<feature type="domain" description="Multidrug resistance protein MdtA-like barrel-sandwich hybrid" evidence="2">
    <location>
        <begin position="77"/>
        <end position="208"/>
    </location>
</feature>
<dbReference type="PANTHER" id="PTHR30469:SF15">
    <property type="entry name" value="HLYD FAMILY OF SECRETION PROTEINS"/>
    <property type="match status" value="1"/>
</dbReference>
<dbReference type="Pfam" id="PF25917">
    <property type="entry name" value="BSH_RND"/>
    <property type="match status" value="1"/>
</dbReference>
<reference evidence="5" key="1">
    <citation type="journal article" date="2019" name="Int. J. Syst. Evol. Microbiol.">
        <title>The Global Catalogue of Microorganisms (GCM) 10K type strain sequencing project: providing services to taxonomists for standard genome sequencing and annotation.</title>
        <authorList>
            <consortium name="The Broad Institute Genomics Platform"/>
            <consortium name="The Broad Institute Genome Sequencing Center for Infectious Disease"/>
            <person name="Wu L."/>
            <person name="Ma J."/>
        </authorList>
    </citation>
    <scope>NUCLEOTIDE SEQUENCE [LARGE SCALE GENOMIC DNA]</scope>
    <source>
        <strain evidence="5">CGMCC 1.12371</strain>
    </source>
</reference>
<dbReference type="Gene3D" id="2.40.50.100">
    <property type="match status" value="1"/>
</dbReference>
<dbReference type="Gene3D" id="2.40.30.170">
    <property type="match status" value="1"/>
</dbReference>
<dbReference type="Gene3D" id="1.10.287.470">
    <property type="entry name" value="Helix hairpin bin"/>
    <property type="match status" value="1"/>
</dbReference>
<dbReference type="Proteomes" id="UP001596501">
    <property type="component" value="Unassembled WGS sequence"/>
</dbReference>
<organism evidence="4 5">
    <name type="scientific">Hydrogenophaga atypica</name>
    <dbReference type="NCBI Taxonomy" id="249409"/>
    <lineage>
        <taxon>Bacteria</taxon>
        <taxon>Pseudomonadati</taxon>
        <taxon>Pseudomonadota</taxon>
        <taxon>Betaproteobacteria</taxon>
        <taxon>Burkholderiales</taxon>
        <taxon>Comamonadaceae</taxon>
        <taxon>Hydrogenophaga</taxon>
    </lineage>
</organism>
<dbReference type="InterPro" id="IPR058792">
    <property type="entry name" value="Beta-barrel_RND_2"/>
</dbReference>
<dbReference type="NCBIfam" id="TIGR01730">
    <property type="entry name" value="RND_mfp"/>
    <property type="match status" value="1"/>
</dbReference>
<dbReference type="RefSeq" id="WP_382221909.1">
    <property type="nucleotide sequence ID" value="NZ_JBHTCA010000004.1"/>
</dbReference>
<comment type="similarity">
    <text evidence="1">Belongs to the membrane fusion protein (MFP) (TC 8.A.1) family.</text>
</comment>
<dbReference type="InterPro" id="IPR058625">
    <property type="entry name" value="MdtA-like_BSH"/>
</dbReference>
<evidence type="ECO:0000313" key="5">
    <source>
        <dbReference type="Proteomes" id="UP001596501"/>
    </source>
</evidence>
<dbReference type="Pfam" id="PF25954">
    <property type="entry name" value="Beta-barrel_RND_2"/>
    <property type="match status" value="1"/>
</dbReference>
<dbReference type="InterPro" id="IPR006143">
    <property type="entry name" value="RND_pump_MFP"/>
</dbReference>
<name>A0ABW2QHK7_9BURK</name>
<comment type="caution">
    <text evidence="4">The sequence shown here is derived from an EMBL/GenBank/DDBJ whole genome shotgun (WGS) entry which is preliminary data.</text>
</comment>
<accession>A0ABW2QHK7</accession>
<evidence type="ECO:0000259" key="2">
    <source>
        <dbReference type="Pfam" id="PF25917"/>
    </source>
</evidence>
<evidence type="ECO:0000256" key="1">
    <source>
        <dbReference type="ARBA" id="ARBA00009477"/>
    </source>
</evidence>
<dbReference type="SUPFAM" id="SSF111369">
    <property type="entry name" value="HlyD-like secretion proteins"/>
    <property type="match status" value="1"/>
</dbReference>
<keyword evidence="5" id="KW-1185">Reference proteome</keyword>
<proteinExistence type="inferred from homology"/>
<gene>
    <name evidence="4" type="ORF">ACFQPB_08640</name>
</gene>